<sequence length="881" mass="94256">MDITALLASFASAFSQANRHITLAIASDTAGPEQLLPQTLDGEEGVSRPYRFQLDCLSPDGQIELKSLLGHPARIGLMNAEGGEDVRCGVISQARLLGSDGGFSRYGITVEPPFALLRHRRTSRVFQDMTVPDIIKQIISEHQAANPAFARVQTLDIKVDAAQPSRSYCLQYKESDFDFIVRLMHEEGFAWRFEHVDGDSPQVRLVVFDDAFSLPAGSAPSVRFHRADATEEQDGLTDWQAARQIVAGGVALASYDYQPTSTSHSSDTSQVDQGQAGQALQSSLSHYDSPSLYYASDADQLSRYAQLRQQAHDLQAKTFTGSGAVRGLQAGAWFQLDDHPAHQGDSAEQREFVVTGQRIQARNNLPGDLSRQLQAIAPGLGLQTADPTAAPYQTEFQAQRRGIPLTPAYADTPHAKPTSLGTQTATVVGPAGEEVHTDQHGRVKVQFHWQRPEEHPTIGSGMDDKSSCWLRVAMPSAGAAWGHQFIPRIGQEVLVNFIEGDIDRPLITGVLYNGSHPTPTFSGAGSLPANKTLSGIKSKEHQGGGYNELLFDDTPGEVRAKLSSEPGKTQLNQGFLTHPRSDGKAQPRGEGFELRTDNHGAIRAAHGLLLSTETQSGAGGKQLAREHAQSQINSALSLAQVLGETAAGQLADTMETGPDAIDPDNAKNGAKEKGNLAHLASALKAWEAGTNTNGGGEVPGQQPVIILSAPAGIASLTEQSQTLAAGQNLDLISQRDSNHTTGRRWLHNAGMHISLFVAGVKDKVAFKLIAAKGKVQLQAQSDGMELTADKDLTITSAKQKIHANAKQEILLSSGGAYVRIKDGKIELHAPGNVSIKAGKHDWSGPDQMGPPLPQFPNNVCIPCLLKAMAARSPVATTTPGA</sequence>
<dbReference type="InterPro" id="IPR037026">
    <property type="entry name" value="Vgr_OB-fold_dom_sf"/>
</dbReference>
<dbReference type="Gene3D" id="4.10.220.110">
    <property type="match status" value="1"/>
</dbReference>
<dbReference type="AlphaFoldDB" id="A0A1D9LDQ8"/>
<dbReference type="SUPFAM" id="SSF69349">
    <property type="entry name" value="Phage fibre proteins"/>
    <property type="match status" value="1"/>
</dbReference>
<dbReference type="STRING" id="1108595.BKX93_04725"/>
<dbReference type="Gene3D" id="2.30.110.50">
    <property type="match status" value="1"/>
</dbReference>
<evidence type="ECO:0000256" key="4">
    <source>
        <dbReference type="SAM" id="MobiDB-lite"/>
    </source>
</evidence>
<accession>A0A1D9LDQ8</accession>
<dbReference type="Pfam" id="PF10106">
    <property type="entry name" value="DUF2345"/>
    <property type="match status" value="1"/>
</dbReference>
<evidence type="ECO:0000256" key="1">
    <source>
        <dbReference type="ARBA" id="ARBA00004613"/>
    </source>
</evidence>
<evidence type="ECO:0000256" key="2">
    <source>
        <dbReference type="ARBA" id="ARBA00005558"/>
    </source>
</evidence>
<dbReference type="InterPro" id="IPR006531">
    <property type="entry name" value="Gp5/Vgr_OB"/>
</dbReference>
<name>A0A1D9LDQ8_9NEIS</name>
<dbReference type="PANTHER" id="PTHR32305">
    <property type="match status" value="1"/>
</dbReference>
<comment type="similarity">
    <text evidence="2">Belongs to the VgrG protein family.</text>
</comment>
<dbReference type="GeneID" id="68840515"/>
<evidence type="ECO:0000313" key="9">
    <source>
        <dbReference type="Proteomes" id="UP000178776"/>
    </source>
</evidence>
<evidence type="ECO:0000313" key="8">
    <source>
        <dbReference type="EMBL" id="AOZ49370.1"/>
    </source>
</evidence>
<keyword evidence="3" id="KW-0964">Secreted</keyword>
<evidence type="ECO:0000256" key="3">
    <source>
        <dbReference type="ARBA" id="ARBA00022525"/>
    </source>
</evidence>
<proteinExistence type="inferred from homology"/>
<dbReference type="InterPro" id="IPR018769">
    <property type="entry name" value="VgrG2_DUF2345"/>
</dbReference>
<dbReference type="Proteomes" id="UP000178776">
    <property type="component" value="Chromosome"/>
</dbReference>
<dbReference type="NCBIfam" id="TIGR03361">
    <property type="entry name" value="VI_Rhs_Vgr"/>
    <property type="match status" value="1"/>
</dbReference>
<dbReference type="Pfam" id="PF13296">
    <property type="entry name" value="T6SS_Vgr"/>
    <property type="match status" value="1"/>
</dbReference>
<dbReference type="RefSeq" id="WP_070978935.1">
    <property type="nucleotide sequence ID" value="NZ_CP017707.1"/>
</dbReference>
<evidence type="ECO:0000259" key="7">
    <source>
        <dbReference type="Pfam" id="PF13296"/>
    </source>
</evidence>
<feature type="domain" description="Gp5/Type VI secretion system Vgr protein OB-fold" evidence="5">
    <location>
        <begin position="436"/>
        <end position="512"/>
    </location>
</feature>
<evidence type="ECO:0000259" key="6">
    <source>
        <dbReference type="Pfam" id="PF10106"/>
    </source>
</evidence>
<dbReference type="InterPro" id="IPR017847">
    <property type="entry name" value="T6SS_RhsGE_Vgr_subset"/>
</dbReference>
<reference evidence="8 9" key="1">
    <citation type="submission" date="2016-10" db="EMBL/GenBank/DDBJ databases">
        <title>Chromobacterium muskegensis sp. nov., an insecticidal bacterium isolated from Sphagnum bogs.</title>
        <authorList>
            <person name="Sparks M.E."/>
            <person name="Blackburn M.B."/>
            <person name="Gundersen-Rindal D.E."/>
            <person name="Mitchell A."/>
            <person name="Farrar R."/>
            <person name="Kuhar D."/>
        </authorList>
    </citation>
    <scope>NUCLEOTIDE SEQUENCE [LARGE SCALE GENOMIC DNA]</scope>
    <source>
        <strain evidence="8 9">21-1</strain>
    </source>
</reference>
<dbReference type="NCBIfam" id="TIGR01646">
    <property type="entry name" value="vgr_GE"/>
    <property type="match status" value="1"/>
</dbReference>
<dbReference type="KEGG" id="cvc:BKX93_04725"/>
<feature type="region of interest" description="Disordered" evidence="4">
    <location>
        <begin position="258"/>
        <end position="282"/>
    </location>
</feature>
<evidence type="ECO:0000259" key="5">
    <source>
        <dbReference type="Pfam" id="PF04717"/>
    </source>
</evidence>
<protein>
    <submittedName>
        <fullName evidence="8">Type VI secretion system protein</fullName>
    </submittedName>
</protein>
<dbReference type="InterPro" id="IPR028244">
    <property type="entry name" value="T6SS_Rhs_Vgr_dom"/>
</dbReference>
<organism evidence="8 9">
    <name type="scientific">Chromobacterium vaccinii</name>
    <dbReference type="NCBI Taxonomy" id="1108595"/>
    <lineage>
        <taxon>Bacteria</taxon>
        <taxon>Pseudomonadati</taxon>
        <taxon>Pseudomonadota</taxon>
        <taxon>Betaproteobacteria</taxon>
        <taxon>Neisseriales</taxon>
        <taxon>Chromobacteriaceae</taxon>
        <taxon>Chromobacterium</taxon>
    </lineage>
</organism>
<feature type="domain" description="DUF2345" evidence="6">
    <location>
        <begin position="699"/>
        <end position="846"/>
    </location>
</feature>
<feature type="compositionally biased region" description="Polar residues" evidence="4">
    <location>
        <begin position="566"/>
        <end position="575"/>
    </location>
</feature>
<dbReference type="InterPro" id="IPR006533">
    <property type="entry name" value="T6SS_Vgr_RhsGE"/>
</dbReference>
<dbReference type="Pfam" id="PF05954">
    <property type="entry name" value="Phage_GPD"/>
    <property type="match status" value="1"/>
</dbReference>
<dbReference type="PANTHER" id="PTHR32305:SF15">
    <property type="entry name" value="PROTEIN RHSA-RELATED"/>
    <property type="match status" value="1"/>
</dbReference>
<dbReference type="SUPFAM" id="SSF69279">
    <property type="entry name" value="Phage tail proteins"/>
    <property type="match status" value="2"/>
</dbReference>
<feature type="region of interest" description="Disordered" evidence="4">
    <location>
        <begin position="563"/>
        <end position="588"/>
    </location>
</feature>
<dbReference type="InterPro" id="IPR050708">
    <property type="entry name" value="T6SS_VgrG/RHS"/>
</dbReference>
<dbReference type="Gene3D" id="3.55.50.10">
    <property type="entry name" value="Baseplate protein-like domains"/>
    <property type="match status" value="1"/>
</dbReference>
<comment type="subcellular location">
    <subcellularLocation>
        <location evidence="1">Secreted</location>
    </subcellularLocation>
</comment>
<feature type="domain" description="Putative type VI secretion system Rhs element associated Vgr" evidence="7">
    <location>
        <begin position="539"/>
        <end position="646"/>
    </location>
</feature>
<dbReference type="Pfam" id="PF04717">
    <property type="entry name" value="Phage_base_V"/>
    <property type="match status" value="1"/>
</dbReference>
<dbReference type="Gene3D" id="2.40.50.230">
    <property type="entry name" value="Gp5 N-terminal domain"/>
    <property type="match status" value="1"/>
</dbReference>
<dbReference type="GO" id="GO:0005576">
    <property type="term" value="C:extracellular region"/>
    <property type="evidence" value="ECO:0007669"/>
    <property type="project" value="UniProtKB-SubCell"/>
</dbReference>
<dbReference type="EMBL" id="CP017707">
    <property type="protein sequence ID" value="AOZ49370.1"/>
    <property type="molecule type" value="Genomic_DNA"/>
</dbReference>
<gene>
    <name evidence="8" type="ORF">BKX93_04725</name>
</gene>
<dbReference type="SUPFAM" id="SSF69255">
    <property type="entry name" value="gp5 N-terminal domain-like"/>
    <property type="match status" value="1"/>
</dbReference>
<feature type="compositionally biased region" description="Basic and acidic residues" evidence="4">
    <location>
        <begin position="579"/>
        <end position="588"/>
    </location>
</feature>